<evidence type="ECO:0000313" key="3">
    <source>
        <dbReference type="Proteomes" id="UP000315953"/>
    </source>
</evidence>
<dbReference type="AlphaFoldDB" id="A0A516GHJ4"/>
<name>A0A516GHJ4_9LACT</name>
<dbReference type="InterPro" id="IPR011060">
    <property type="entry name" value="RibuloseP-bd_barrel"/>
</dbReference>
<proteinExistence type="predicted"/>
<dbReference type="RefSeq" id="WP_143333172.1">
    <property type="nucleotide sequence ID" value="NZ_CAJHJL010000011.1"/>
</dbReference>
<feature type="domain" description="DUF7916" evidence="1">
    <location>
        <begin position="6"/>
        <end position="299"/>
    </location>
</feature>
<dbReference type="SUPFAM" id="SSF51366">
    <property type="entry name" value="Ribulose-phoshate binding barrel"/>
    <property type="match status" value="1"/>
</dbReference>
<sequence length="299" mass="32321">MVKRLLSSNTSDILSMTSKELKQSIKASEGRVILSENVVIAEPFISDITNSEIAKAFGADLILLNALDVFNPEIKGLEHDKDNFVDKLHKLTGRPIGVNLEPVDKDAQMLEDKTSISDGRQASVDTFKKIESLNMDFVCLTGNPGTGVTNNLIEESVRCARENFSGLIIAGKMHGAGVDEPVLDVNVTKKLIDNGADIILVPSIGAIAGVSPEDVKRVVNYAHKRDVLVMSAIGTSQEGSSPETIRYMAIQNKMCGVDIQHIGDAGYGGMAPVENIFEMSKAIRGIRHTVSMVSRSVNR</sequence>
<dbReference type="InterPro" id="IPR057238">
    <property type="entry name" value="DUF7916"/>
</dbReference>
<dbReference type="KEGG" id="dpm:FNV33_02670"/>
<keyword evidence="2" id="KW-0378">Hydrolase</keyword>
<dbReference type="Pfam" id="PF25509">
    <property type="entry name" value="DUF7916"/>
    <property type="match status" value="1"/>
</dbReference>
<gene>
    <name evidence="2" type="ORF">FNV33_02670</name>
</gene>
<organism evidence="2 3">
    <name type="scientific">Dolosigranulum pigrum</name>
    <dbReference type="NCBI Taxonomy" id="29394"/>
    <lineage>
        <taxon>Bacteria</taxon>
        <taxon>Bacillati</taxon>
        <taxon>Bacillota</taxon>
        <taxon>Bacilli</taxon>
        <taxon>Lactobacillales</taxon>
        <taxon>Carnobacteriaceae</taxon>
        <taxon>Dolosigranulum</taxon>
    </lineage>
</organism>
<dbReference type="GO" id="GO:0016787">
    <property type="term" value="F:hydrolase activity"/>
    <property type="evidence" value="ECO:0007669"/>
    <property type="project" value="UniProtKB-KW"/>
</dbReference>
<evidence type="ECO:0000259" key="1">
    <source>
        <dbReference type="Pfam" id="PF25509"/>
    </source>
</evidence>
<accession>A0A516GHJ4</accession>
<dbReference type="EMBL" id="CP041626">
    <property type="protein sequence ID" value="QDO91003.1"/>
    <property type="molecule type" value="Genomic_DNA"/>
</dbReference>
<dbReference type="Proteomes" id="UP000315953">
    <property type="component" value="Chromosome"/>
</dbReference>
<reference evidence="2 3" key="1">
    <citation type="submission" date="2019-07" db="EMBL/GenBank/DDBJ databases">
        <title>Genome assembly of a nasal isolate of Dolosigranulum pigrum from a chronic sinusitis patient.</title>
        <authorList>
            <person name="Baig S."/>
            <person name="Overballe-Petersen S."/>
            <person name="Kaspar U."/>
            <person name="Rendboe A."/>
            <person name="de Man T."/>
            <person name="Liu C."/>
            <person name="Price L.B."/>
            <person name="Stegger M."/>
            <person name="Becker K."/>
            <person name="Skytt Andersen P."/>
        </authorList>
    </citation>
    <scope>NUCLEOTIDE SEQUENCE [LARGE SCALE GENOMIC DNA]</scope>
    <source>
        <strain evidence="2 3">83VPs-KB5</strain>
    </source>
</reference>
<protein>
    <submittedName>
        <fullName evidence="2">Haloacid dehalogenase-like hydrolase</fullName>
    </submittedName>
</protein>
<evidence type="ECO:0000313" key="2">
    <source>
        <dbReference type="EMBL" id="QDO91003.1"/>
    </source>
</evidence>